<gene>
    <name evidence="3" type="ORF">MEDL_62131</name>
</gene>
<dbReference type="EMBL" id="CAJPWZ010003049">
    <property type="protein sequence ID" value="CAG2250401.1"/>
    <property type="molecule type" value="Genomic_DNA"/>
</dbReference>
<feature type="domain" description="Myb-like" evidence="2">
    <location>
        <begin position="3"/>
        <end position="79"/>
    </location>
</feature>
<feature type="compositionally biased region" description="Polar residues" evidence="1">
    <location>
        <begin position="285"/>
        <end position="294"/>
    </location>
</feature>
<reference evidence="3" key="1">
    <citation type="submission" date="2021-03" db="EMBL/GenBank/DDBJ databases">
        <authorList>
            <person name="Bekaert M."/>
        </authorList>
    </citation>
    <scope>NUCLEOTIDE SEQUENCE</scope>
</reference>
<keyword evidence="4" id="KW-1185">Reference proteome</keyword>
<dbReference type="Proteomes" id="UP000683360">
    <property type="component" value="Unassembled WGS sequence"/>
</dbReference>
<feature type="region of interest" description="Disordered" evidence="1">
    <location>
        <begin position="279"/>
        <end position="307"/>
    </location>
</feature>
<dbReference type="GO" id="GO:0005634">
    <property type="term" value="C:nucleus"/>
    <property type="evidence" value="ECO:0007669"/>
    <property type="project" value="TreeGrafter"/>
</dbReference>
<evidence type="ECO:0000256" key="1">
    <source>
        <dbReference type="SAM" id="MobiDB-lite"/>
    </source>
</evidence>
<evidence type="ECO:0000259" key="2">
    <source>
        <dbReference type="PROSITE" id="PS50090"/>
    </source>
</evidence>
<proteinExistence type="predicted"/>
<feature type="compositionally biased region" description="Basic residues" evidence="1">
    <location>
        <begin position="296"/>
        <end position="307"/>
    </location>
</feature>
<dbReference type="SMART" id="SM00717">
    <property type="entry name" value="SANT"/>
    <property type="match status" value="1"/>
</dbReference>
<sequence length="370" mass="42203">MAEKNKRGANWTTDEELALIDHANQREDALFGKMKGCGDVKIATIRQNGWKEICDILNARFTVRKRTAEEVKKKYYNLKQRKKNMTYKKRPKTGGGPAAKTTQAEELLISHMIEEKRTQLTGFPDGVDTDTIASQPECSGSWISRQKEALDAYKELSERNLVTTAKKMAVKIENFLDTHTVVTPVPRANDIHIMDTLKGISQSEVEQDESQSDLLVNYLCHTYSCLRNLKTPDLPSLINDLVIFIKENTYKESTQNEELDGQIEADKEPTCIEVNLVEEQEQNGERTSVPSSNPKGKGKGNIKRGRRSLAELEEENLMLDNERLREETKKIKMEQENLKLAKEVFILKKQTLICKLQSEFPDCVQILNEP</sequence>
<dbReference type="PANTHER" id="PTHR23098">
    <property type="entry name" value="AGAP001331-PA-RELATED"/>
    <property type="match status" value="1"/>
</dbReference>
<dbReference type="OrthoDB" id="6131731at2759"/>
<dbReference type="AlphaFoldDB" id="A0A8S3V258"/>
<dbReference type="Pfam" id="PF13873">
    <property type="entry name" value="Myb_DNA-bind_5"/>
    <property type="match status" value="1"/>
</dbReference>
<dbReference type="PROSITE" id="PS50090">
    <property type="entry name" value="MYB_LIKE"/>
    <property type="match status" value="1"/>
</dbReference>
<dbReference type="PANTHER" id="PTHR23098:SF16">
    <property type="entry name" value="REGULATORY PROTEIN ZESTE"/>
    <property type="match status" value="1"/>
</dbReference>
<dbReference type="InterPro" id="IPR001005">
    <property type="entry name" value="SANT/Myb"/>
</dbReference>
<accession>A0A8S3V258</accession>
<organism evidence="3 4">
    <name type="scientific">Mytilus edulis</name>
    <name type="common">Blue mussel</name>
    <dbReference type="NCBI Taxonomy" id="6550"/>
    <lineage>
        <taxon>Eukaryota</taxon>
        <taxon>Metazoa</taxon>
        <taxon>Spiralia</taxon>
        <taxon>Lophotrochozoa</taxon>
        <taxon>Mollusca</taxon>
        <taxon>Bivalvia</taxon>
        <taxon>Autobranchia</taxon>
        <taxon>Pteriomorphia</taxon>
        <taxon>Mytilida</taxon>
        <taxon>Mytiloidea</taxon>
        <taxon>Mytilidae</taxon>
        <taxon>Mytilinae</taxon>
        <taxon>Mytilus</taxon>
    </lineage>
</organism>
<name>A0A8S3V258_MYTED</name>
<protein>
    <recommendedName>
        <fullName evidence="2">Myb-like domain-containing protein</fullName>
    </recommendedName>
</protein>
<comment type="caution">
    <text evidence="3">The sequence shown here is derived from an EMBL/GenBank/DDBJ whole genome shotgun (WGS) entry which is preliminary data.</text>
</comment>
<dbReference type="InterPro" id="IPR028002">
    <property type="entry name" value="Myb_DNA-bind_5"/>
</dbReference>
<evidence type="ECO:0000313" key="4">
    <source>
        <dbReference type="Proteomes" id="UP000683360"/>
    </source>
</evidence>
<evidence type="ECO:0000313" key="3">
    <source>
        <dbReference type="EMBL" id="CAG2250401.1"/>
    </source>
</evidence>